<keyword evidence="5" id="KW-1185">Reference proteome</keyword>
<keyword evidence="2" id="KW-0560">Oxidoreductase</keyword>
<dbReference type="Proteomes" id="UP000192934">
    <property type="component" value="Chromosome I"/>
</dbReference>
<dbReference type="Gene3D" id="3.40.50.720">
    <property type="entry name" value="NAD(P)-binding Rossmann-like Domain"/>
    <property type="match status" value="1"/>
</dbReference>
<evidence type="ECO:0000259" key="3">
    <source>
        <dbReference type="Pfam" id="PF01113"/>
    </source>
</evidence>
<dbReference type="AlphaFoldDB" id="A0A1X7G131"/>
<dbReference type="SUPFAM" id="SSF51735">
    <property type="entry name" value="NAD(P)-binding Rossmann-fold domains"/>
    <property type="match status" value="1"/>
</dbReference>
<dbReference type="GO" id="GO:0009089">
    <property type="term" value="P:lysine biosynthetic process via diaminopimelate"/>
    <property type="evidence" value="ECO:0007669"/>
    <property type="project" value="InterPro"/>
</dbReference>
<proteinExistence type="predicted"/>
<feature type="domain" description="Dihydrodipicolinate reductase N-terminal" evidence="3">
    <location>
        <begin position="7"/>
        <end position="72"/>
    </location>
</feature>
<evidence type="ECO:0000256" key="2">
    <source>
        <dbReference type="ARBA" id="ARBA00023002"/>
    </source>
</evidence>
<dbReference type="CDD" id="cd24146">
    <property type="entry name" value="nat-AmDH_N_like"/>
    <property type="match status" value="1"/>
</dbReference>
<dbReference type="Pfam" id="PF01113">
    <property type="entry name" value="DapB_N"/>
    <property type="match status" value="1"/>
</dbReference>
<dbReference type="GO" id="GO:0008839">
    <property type="term" value="F:4-hydroxy-tetrahydrodipicolinate reductase"/>
    <property type="evidence" value="ECO:0007669"/>
    <property type="project" value="InterPro"/>
</dbReference>
<gene>
    <name evidence="4" type="ORF">SAMN06295910_0689</name>
</gene>
<reference evidence="5" key="1">
    <citation type="submission" date="2017-04" db="EMBL/GenBank/DDBJ databases">
        <authorList>
            <person name="Varghese N."/>
            <person name="Submissions S."/>
        </authorList>
    </citation>
    <scope>NUCLEOTIDE SEQUENCE [LARGE SCALE GENOMIC DNA]</scope>
    <source>
        <strain evidence="5">Dd16</strain>
    </source>
</reference>
<evidence type="ECO:0000313" key="4">
    <source>
        <dbReference type="EMBL" id="SMF61697.1"/>
    </source>
</evidence>
<evidence type="ECO:0000313" key="5">
    <source>
        <dbReference type="Proteomes" id="UP000192934"/>
    </source>
</evidence>
<accession>A0A1X7G131</accession>
<sequence length="347" mass="36966">MRVIQWATGSVGRTTLRRVIDDPDLELVGVYVTNPKKVGRDAGAIAKRPDTGILATDDIEAILALDADVVIHVPLLSIPYDKQNEEVARLLASGKNVVSTNGFFRPDAHGEAYAAPLRAACAAGNATLAGMGLNPGFMAERLATTLSGMMMRLDSIRCHEVFDASLTASAPLLFDVMGFDTDPAQTDLTRGPIAATYDRLYAEVFDQVAEALGTRVATIAPAHELTLAPEDLALTAGTIRKGHVAATCWRWTALFENGVAMDHSILWTSSHALHGESETAHWLVELGGRPNLRMTLELTDPDPAAPPSRPPMDATAATVINALPAVVAAAPGFFKLPTSLPFRSGLR</sequence>
<protein>
    <recommendedName>
        <fullName evidence="3">Dihydrodipicolinate reductase N-terminal domain-containing protein</fullName>
    </recommendedName>
</protein>
<dbReference type="InterPro" id="IPR036291">
    <property type="entry name" value="NAD(P)-bd_dom_sf"/>
</dbReference>
<evidence type="ECO:0000256" key="1">
    <source>
        <dbReference type="ARBA" id="ARBA00022857"/>
    </source>
</evidence>
<keyword evidence="1" id="KW-0521">NADP</keyword>
<organism evidence="4 5">
    <name type="scientific">Allosphingosinicella indica</name>
    <dbReference type="NCBI Taxonomy" id="941907"/>
    <lineage>
        <taxon>Bacteria</taxon>
        <taxon>Pseudomonadati</taxon>
        <taxon>Pseudomonadota</taxon>
        <taxon>Alphaproteobacteria</taxon>
        <taxon>Sphingomonadales</taxon>
        <taxon>Sphingomonadaceae</taxon>
        <taxon>Allosphingosinicella</taxon>
    </lineage>
</organism>
<dbReference type="InterPro" id="IPR000846">
    <property type="entry name" value="DapB_N"/>
</dbReference>
<dbReference type="OrthoDB" id="4759936at2"/>
<dbReference type="STRING" id="941907.SAMN06295910_0689"/>
<name>A0A1X7G131_9SPHN</name>
<dbReference type="RefSeq" id="WP_085217529.1">
    <property type="nucleotide sequence ID" value="NZ_LT840185.1"/>
</dbReference>
<dbReference type="EMBL" id="LT840185">
    <property type="protein sequence ID" value="SMF61697.1"/>
    <property type="molecule type" value="Genomic_DNA"/>
</dbReference>